<dbReference type="GO" id="GO:0003735">
    <property type="term" value="F:structural constituent of ribosome"/>
    <property type="evidence" value="ECO:0007669"/>
    <property type="project" value="InterPro"/>
</dbReference>
<dbReference type="PANTHER" id="PTHR10916">
    <property type="entry name" value="60S RIBOSOMAL PROTEIN L35/50S RIBOSOMAL PROTEIN L29"/>
    <property type="match status" value="1"/>
</dbReference>
<dbReference type="GO" id="GO:0022625">
    <property type="term" value="C:cytosolic large ribosomal subunit"/>
    <property type="evidence" value="ECO:0007669"/>
    <property type="project" value="TreeGrafter"/>
</dbReference>
<evidence type="ECO:0000313" key="6">
    <source>
        <dbReference type="EMBL" id="HIT17064.1"/>
    </source>
</evidence>
<keyword evidence="2 5" id="KW-0689">Ribosomal protein</keyword>
<dbReference type="SUPFAM" id="SSF46561">
    <property type="entry name" value="Ribosomal protein L29 (L29p)"/>
    <property type="match status" value="1"/>
</dbReference>
<dbReference type="HAMAP" id="MF_00374">
    <property type="entry name" value="Ribosomal_uL29"/>
    <property type="match status" value="1"/>
</dbReference>
<sequence length="67" mass="7781">MTVAEIREIQTPDLIKKVSELKQELFALRFQQGTGQLTETGKIHEVKKTIARILTILKEREMEKEDV</sequence>
<evidence type="ECO:0000256" key="5">
    <source>
        <dbReference type="HAMAP-Rule" id="MF_00374"/>
    </source>
</evidence>
<name>A0A9D1K9S1_9FIRM</name>
<dbReference type="CDD" id="cd00427">
    <property type="entry name" value="Ribosomal_L29_HIP"/>
    <property type="match status" value="1"/>
</dbReference>
<dbReference type="Pfam" id="PF00831">
    <property type="entry name" value="Ribosomal_L29"/>
    <property type="match status" value="1"/>
</dbReference>
<protein>
    <recommendedName>
        <fullName evidence="4 5">Large ribosomal subunit protein uL29</fullName>
    </recommendedName>
</protein>
<dbReference type="InterPro" id="IPR036049">
    <property type="entry name" value="Ribosomal_uL29_sf"/>
</dbReference>
<dbReference type="Proteomes" id="UP000886893">
    <property type="component" value="Unassembled WGS sequence"/>
</dbReference>
<proteinExistence type="inferred from homology"/>
<evidence type="ECO:0000256" key="2">
    <source>
        <dbReference type="ARBA" id="ARBA00022980"/>
    </source>
</evidence>
<dbReference type="NCBIfam" id="TIGR00012">
    <property type="entry name" value="L29"/>
    <property type="match status" value="1"/>
</dbReference>
<keyword evidence="3 5" id="KW-0687">Ribonucleoprotein</keyword>
<dbReference type="Gene3D" id="1.10.287.310">
    <property type="match status" value="1"/>
</dbReference>
<evidence type="ECO:0000313" key="7">
    <source>
        <dbReference type="Proteomes" id="UP000886893"/>
    </source>
</evidence>
<dbReference type="GO" id="GO:0006412">
    <property type="term" value="P:translation"/>
    <property type="evidence" value="ECO:0007669"/>
    <property type="project" value="UniProtKB-UniRule"/>
</dbReference>
<dbReference type="FunFam" id="1.10.287.310:FF:000001">
    <property type="entry name" value="50S ribosomal protein L29"/>
    <property type="match status" value="1"/>
</dbReference>
<comment type="similarity">
    <text evidence="1 5">Belongs to the universal ribosomal protein uL29 family.</text>
</comment>
<reference evidence="6" key="1">
    <citation type="submission" date="2020-10" db="EMBL/GenBank/DDBJ databases">
        <authorList>
            <person name="Gilroy R."/>
        </authorList>
    </citation>
    <scope>NUCLEOTIDE SEQUENCE</scope>
    <source>
        <strain evidence="6">14508</strain>
    </source>
</reference>
<accession>A0A9D1K9S1</accession>
<evidence type="ECO:0000256" key="3">
    <source>
        <dbReference type="ARBA" id="ARBA00023274"/>
    </source>
</evidence>
<dbReference type="AlphaFoldDB" id="A0A9D1K9S1"/>
<dbReference type="InterPro" id="IPR001854">
    <property type="entry name" value="Ribosomal_uL29"/>
</dbReference>
<organism evidence="6 7">
    <name type="scientific">Candidatus Caccosoma faecigallinarum</name>
    <dbReference type="NCBI Taxonomy" id="2840720"/>
    <lineage>
        <taxon>Bacteria</taxon>
        <taxon>Bacillati</taxon>
        <taxon>Bacillota</taxon>
        <taxon>Bacillota incertae sedis</taxon>
        <taxon>Candidatus Caccosoma</taxon>
    </lineage>
</organism>
<evidence type="ECO:0000256" key="4">
    <source>
        <dbReference type="ARBA" id="ARBA00035204"/>
    </source>
</evidence>
<gene>
    <name evidence="5 6" type="primary">rpmC</name>
    <name evidence="6" type="ORF">IAD04_01615</name>
</gene>
<dbReference type="InterPro" id="IPR050063">
    <property type="entry name" value="Ribosomal_protein_uL29"/>
</dbReference>
<evidence type="ECO:0000256" key="1">
    <source>
        <dbReference type="ARBA" id="ARBA00009254"/>
    </source>
</evidence>
<comment type="caution">
    <text evidence="6">The sequence shown here is derived from an EMBL/GenBank/DDBJ whole genome shotgun (WGS) entry which is preliminary data.</text>
</comment>
<dbReference type="PANTHER" id="PTHR10916:SF0">
    <property type="entry name" value="LARGE RIBOSOMAL SUBUNIT PROTEIN UL29C"/>
    <property type="match status" value="1"/>
</dbReference>
<dbReference type="EMBL" id="DVKI01000048">
    <property type="protein sequence ID" value="HIT17064.1"/>
    <property type="molecule type" value="Genomic_DNA"/>
</dbReference>
<reference evidence="6" key="2">
    <citation type="journal article" date="2021" name="PeerJ">
        <title>Extensive microbial diversity within the chicken gut microbiome revealed by metagenomics and culture.</title>
        <authorList>
            <person name="Gilroy R."/>
            <person name="Ravi A."/>
            <person name="Getino M."/>
            <person name="Pursley I."/>
            <person name="Horton D.L."/>
            <person name="Alikhan N.F."/>
            <person name="Baker D."/>
            <person name="Gharbi K."/>
            <person name="Hall N."/>
            <person name="Watson M."/>
            <person name="Adriaenssens E.M."/>
            <person name="Foster-Nyarko E."/>
            <person name="Jarju S."/>
            <person name="Secka A."/>
            <person name="Antonio M."/>
            <person name="Oren A."/>
            <person name="Chaudhuri R.R."/>
            <person name="La Ragione R."/>
            <person name="Hildebrand F."/>
            <person name="Pallen M.J."/>
        </authorList>
    </citation>
    <scope>NUCLEOTIDE SEQUENCE</scope>
    <source>
        <strain evidence="6">14508</strain>
    </source>
</reference>